<feature type="compositionally biased region" description="Polar residues" evidence="12">
    <location>
        <begin position="902"/>
        <end position="915"/>
    </location>
</feature>
<dbReference type="OrthoDB" id="10020456at2759"/>
<keyword evidence="8 11" id="KW-1015">Disulfide bond</keyword>
<evidence type="ECO:0000256" key="8">
    <source>
        <dbReference type="ARBA" id="ARBA00023157"/>
    </source>
</evidence>
<feature type="signal peptide" evidence="14">
    <location>
        <begin position="1"/>
        <end position="28"/>
    </location>
</feature>
<keyword evidence="6 13" id="KW-1133">Transmembrane helix</keyword>
<feature type="compositionally biased region" description="Acidic residues" evidence="12">
    <location>
        <begin position="728"/>
        <end position="741"/>
    </location>
</feature>
<keyword evidence="3" id="KW-0254">Endocytosis</keyword>
<dbReference type="EMBL" id="JAIWYP010000009">
    <property type="protein sequence ID" value="KAH3769220.1"/>
    <property type="molecule type" value="Genomic_DNA"/>
</dbReference>
<feature type="region of interest" description="Disordered" evidence="12">
    <location>
        <begin position="902"/>
        <end position="926"/>
    </location>
</feature>
<evidence type="ECO:0000256" key="14">
    <source>
        <dbReference type="SAM" id="SignalP"/>
    </source>
</evidence>
<feature type="compositionally biased region" description="Acidic residues" evidence="12">
    <location>
        <begin position="770"/>
        <end position="781"/>
    </location>
</feature>
<dbReference type="Gene3D" id="2.60.120.290">
    <property type="entry name" value="Spermadhesin, CUB domain"/>
    <property type="match status" value="1"/>
</dbReference>
<name>A0A9D4ICW7_DREPO</name>
<feature type="transmembrane region" description="Helical" evidence="13">
    <location>
        <begin position="556"/>
        <end position="577"/>
    </location>
</feature>
<dbReference type="InterPro" id="IPR002172">
    <property type="entry name" value="LDrepeatLR_classA_rpt"/>
</dbReference>
<dbReference type="PANTHER" id="PTHR24270:SF63">
    <property type="entry name" value="TERRIBLY REDUCED OPTIC LOBES, ISOFORM B"/>
    <property type="match status" value="1"/>
</dbReference>
<dbReference type="SMART" id="SM00042">
    <property type="entry name" value="CUB"/>
    <property type="match status" value="1"/>
</dbReference>
<evidence type="ECO:0000256" key="7">
    <source>
        <dbReference type="ARBA" id="ARBA00023136"/>
    </source>
</evidence>
<dbReference type="CDD" id="cd00112">
    <property type="entry name" value="LDLa"/>
    <property type="match status" value="2"/>
</dbReference>
<keyword evidence="4 13" id="KW-0812">Transmembrane</keyword>
<dbReference type="InterPro" id="IPR023415">
    <property type="entry name" value="LDLR_class-A_CS"/>
</dbReference>
<feature type="disulfide bond" evidence="11">
    <location>
        <begin position="491"/>
        <end position="506"/>
    </location>
</feature>
<dbReference type="Gene3D" id="2.40.128.620">
    <property type="match status" value="1"/>
</dbReference>
<protein>
    <recommendedName>
        <fullName evidence="15">CUB domain-containing protein</fullName>
    </recommendedName>
</protein>
<feature type="chain" id="PRO_5039587804" description="CUB domain-containing protein" evidence="14">
    <location>
        <begin position="29"/>
        <end position="926"/>
    </location>
</feature>
<dbReference type="AlphaFoldDB" id="A0A9D4ICW7"/>
<sequence length="926" mass="102259">MPSRKWVILMHILVVLLTVHVHVSLVNADFQSGLCSLESAVELSRDYGLISGSAFTQKTNKPCGVWHIKSPSLQKVTAKIVLKGFDKEACSSGYALQLGPDPFVSACNLVKSNNGTIMYRSSVGEIWVVYMYLQGSVKRLKDPDFLLEYVTDDSASCKHYCIDGSCVLDHWLCNGVKECDRGEDEQQCLAPANTVTSSPVIPCVRCYLNAAQGVVCVPMALLCDGRSDCSNGQDEDEAFCSNLRPTMSPSPIPTQSPQVTPSEFLEACAYGEIYCQQVNQSQYSCLHNALKCDGVVHCSQGQDEDPAICGPIQLCNRRLDDSWGWFASPLYPQPYPPNSNCSWVIHQLGTPGGTVIQLRVVMFTLSMTDQDVLTIFDGPDSSYAVLGSYSKLKTPPSLIESSGSWLNVVFHSKSGYSVPGFNFTYQLKGVCLPDQHRCRMENDCYSEQQRCNGVWDCPVSGIDELECPNCQYRDQHYCGLQTQCYKFSERCNGIAKCPNYADENGCSPNQCGSQNGTFLCDNRRCIYESWTCDHHDDCGDMSDEQNCSGLGTTKRVIIAAICGSMICALLLVILVGCSCKLYSLRTMDYSHHPRHESPMSRLYAELLRRRAPPPYHEAMLTSRNFDEVQQEYMEQLRNAASRRAPRGRSGRGNRRRSSRVRQDSGSNESVENSGDNPNQGVNNEGDNSNYASNSLQLCSIHEENETETLDHNGNESSTSTADLLPSDSESDYTDSGEDIDSNVDYHLQDEGNSGESGINANGLDNQGVDNDGENDDGDDDNILNSESLSARWQRNVDSDDTSDEECLLADDFELDRRTDLHIQQGQYNHDCDSLDTEASASILSMDTQETGVQDGDGNKEIDNEVNGESENSRNSTPKPENCHSNLLISGPGESMLMRVHSHSSLNSEGSETYSDSDVPLQRIGSF</sequence>
<dbReference type="PRINTS" id="PR00261">
    <property type="entry name" value="LDLRECEPTOR"/>
</dbReference>
<dbReference type="SMART" id="SM00192">
    <property type="entry name" value="LDLa"/>
    <property type="match status" value="6"/>
</dbReference>
<gene>
    <name evidence="16" type="ORF">DPMN_170469</name>
</gene>
<dbReference type="InterPro" id="IPR050685">
    <property type="entry name" value="LDLR"/>
</dbReference>
<dbReference type="GO" id="GO:0005886">
    <property type="term" value="C:plasma membrane"/>
    <property type="evidence" value="ECO:0007669"/>
    <property type="project" value="TreeGrafter"/>
</dbReference>
<accession>A0A9D4ICW7</accession>
<dbReference type="PANTHER" id="PTHR24270">
    <property type="entry name" value="LOW-DENSITY LIPOPROTEIN RECEPTOR-RELATED"/>
    <property type="match status" value="1"/>
</dbReference>
<evidence type="ECO:0000256" key="4">
    <source>
        <dbReference type="ARBA" id="ARBA00022692"/>
    </source>
</evidence>
<evidence type="ECO:0000256" key="12">
    <source>
        <dbReference type="SAM" id="MobiDB-lite"/>
    </source>
</evidence>
<dbReference type="SUPFAM" id="SSF57424">
    <property type="entry name" value="LDL receptor-like module"/>
    <property type="match status" value="3"/>
</dbReference>
<feature type="disulfide bond" evidence="11">
    <location>
        <begin position="520"/>
        <end position="538"/>
    </location>
</feature>
<dbReference type="PROSITE" id="PS01209">
    <property type="entry name" value="LDLRA_1"/>
    <property type="match status" value="2"/>
</dbReference>
<dbReference type="Proteomes" id="UP000828390">
    <property type="component" value="Unassembled WGS sequence"/>
</dbReference>
<evidence type="ECO:0000256" key="6">
    <source>
        <dbReference type="ARBA" id="ARBA00022989"/>
    </source>
</evidence>
<feature type="compositionally biased region" description="Basic residues" evidence="12">
    <location>
        <begin position="643"/>
        <end position="659"/>
    </location>
</feature>
<keyword evidence="7 13" id="KW-0472">Membrane</keyword>
<dbReference type="PROSITE" id="PS50068">
    <property type="entry name" value="LDLRA_2"/>
    <property type="match status" value="4"/>
</dbReference>
<evidence type="ECO:0000256" key="5">
    <source>
        <dbReference type="ARBA" id="ARBA00022737"/>
    </source>
</evidence>
<feature type="disulfide bond" evidence="11">
    <location>
        <begin position="532"/>
        <end position="547"/>
    </location>
</feature>
<keyword evidence="14" id="KW-0732">Signal</keyword>
<reference evidence="16" key="1">
    <citation type="journal article" date="2019" name="bioRxiv">
        <title>The Genome of the Zebra Mussel, Dreissena polymorpha: A Resource for Invasive Species Research.</title>
        <authorList>
            <person name="McCartney M.A."/>
            <person name="Auch B."/>
            <person name="Kono T."/>
            <person name="Mallez S."/>
            <person name="Zhang Y."/>
            <person name="Obille A."/>
            <person name="Becker A."/>
            <person name="Abrahante J.E."/>
            <person name="Garbe J."/>
            <person name="Badalamenti J.P."/>
            <person name="Herman A."/>
            <person name="Mangelson H."/>
            <person name="Liachko I."/>
            <person name="Sullivan S."/>
            <person name="Sone E.D."/>
            <person name="Koren S."/>
            <person name="Silverstein K.A.T."/>
            <person name="Beckman K.B."/>
            <person name="Gohl D.M."/>
        </authorList>
    </citation>
    <scope>NUCLEOTIDE SEQUENCE</scope>
    <source>
        <strain evidence="16">Duluth1</strain>
        <tissue evidence="16">Whole animal</tissue>
    </source>
</reference>
<evidence type="ECO:0000256" key="10">
    <source>
        <dbReference type="ARBA" id="ARBA00037878"/>
    </source>
</evidence>
<comment type="similarity">
    <text evidence="2">Belongs to the LDLR family.</text>
</comment>
<dbReference type="InterPro" id="IPR000859">
    <property type="entry name" value="CUB_dom"/>
</dbReference>
<evidence type="ECO:0000256" key="2">
    <source>
        <dbReference type="ARBA" id="ARBA00009939"/>
    </source>
</evidence>
<dbReference type="PROSITE" id="PS01180">
    <property type="entry name" value="CUB"/>
    <property type="match status" value="1"/>
</dbReference>
<evidence type="ECO:0000259" key="15">
    <source>
        <dbReference type="PROSITE" id="PS01180"/>
    </source>
</evidence>
<dbReference type="Gene3D" id="4.10.1220.10">
    <property type="entry name" value="EGF-type module"/>
    <property type="match status" value="1"/>
</dbReference>
<feature type="region of interest" description="Disordered" evidence="12">
    <location>
        <begin position="705"/>
        <end position="788"/>
    </location>
</feature>
<dbReference type="InterPro" id="IPR036055">
    <property type="entry name" value="LDL_receptor-like_sf"/>
</dbReference>
<proteinExistence type="inferred from homology"/>
<reference evidence="16" key="2">
    <citation type="submission" date="2020-11" db="EMBL/GenBank/DDBJ databases">
        <authorList>
            <person name="McCartney M.A."/>
            <person name="Auch B."/>
            <person name="Kono T."/>
            <person name="Mallez S."/>
            <person name="Becker A."/>
            <person name="Gohl D.M."/>
            <person name="Silverstein K.A.T."/>
            <person name="Koren S."/>
            <person name="Bechman K.B."/>
            <person name="Herman A."/>
            <person name="Abrahante J.E."/>
            <person name="Garbe J."/>
        </authorList>
    </citation>
    <scope>NUCLEOTIDE SEQUENCE</scope>
    <source>
        <strain evidence="16">Duluth1</strain>
        <tissue evidence="16">Whole animal</tissue>
    </source>
</reference>
<dbReference type="GO" id="GO:0005905">
    <property type="term" value="C:clathrin-coated pit"/>
    <property type="evidence" value="ECO:0007669"/>
    <property type="project" value="UniProtKB-KW"/>
</dbReference>
<organism evidence="16 17">
    <name type="scientific">Dreissena polymorpha</name>
    <name type="common">Zebra mussel</name>
    <name type="synonym">Mytilus polymorpha</name>
    <dbReference type="NCBI Taxonomy" id="45954"/>
    <lineage>
        <taxon>Eukaryota</taxon>
        <taxon>Metazoa</taxon>
        <taxon>Spiralia</taxon>
        <taxon>Lophotrochozoa</taxon>
        <taxon>Mollusca</taxon>
        <taxon>Bivalvia</taxon>
        <taxon>Autobranchia</taxon>
        <taxon>Heteroconchia</taxon>
        <taxon>Euheterodonta</taxon>
        <taxon>Imparidentia</taxon>
        <taxon>Neoheterodontei</taxon>
        <taxon>Myida</taxon>
        <taxon>Dreissenoidea</taxon>
        <taxon>Dreissenidae</taxon>
        <taxon>Dreissena</taxon>
    </lineage>
</organism>
<comment type="caution">
    <text evidence="16">The sequence shown here is derived from an EMBL/GenBank/DDBJ whole genome shotgun (WGS) entry which is preliminary data.</text>
</comment>
<evidence type="ECO:0000256" key="1">
    <source>
        <dbReference type="ARBA" id="ARBA00004167"/>
    </source>
</evidence>
<evidence type="ECO:0000256" key="13">
    <source>
        <dbReference type="SAM" id="Phobius"/>
    </source>
</evidence>
<comment type="subcellular location">
    <subcellularLocation>
        <location evidence="10">Membrane</location>
        <location evidence="10">Coated pit</location>
    </subcellularLocation>
    <subcellularLocation>
        <location evidence="1">Membrane</location>
        <topology evidence="1">Single-pass membrane protein</topology>
    </subcellularLocation>
</comment>
<dbReference type="GO" id="GO:0006897">
    <property type="term" value="P:endocytosis"/>
    <property type="evidence" value="ECO:0007669"/>
    <property type="project" value="UniProtKB-KW"/>
</dbReference>
<evidence type="ECO:0000256" key="9">
    <source>
        <dbReference type="ARBA" id="ARBA00023176"/>
    </source>
</evidence>
<dbReference type="InterPro" id="IPR035914">
    <property type="entry name" value="Sperma_CUB_dom_sf"/>
</dbReference>
<evidence type="ECO:0000256" key="3">
    <source>
        <dbReference type="ARBA" id="ARBA00022583"/>
    </source>
</evidence>
<feature type="region of interest" description="Disordered" evidence="12">
    <location>
        <begin position="848"/>
        <end position="890"/>
    </location>
</feature>
<feature type="domain" description="CUB" evidence="15">
    <location>
        <begin position="315"/>
        <end position="428"/>
    </location>
</feature>
<evidence type="ECO:0000313" key="16">
    <source>
        <dbReference type="EMBL" id="KAH3769220.1"/>
    </source>
</evidence>
<keyword evidence="9" id="KW-0168">Coated pit</keyword>
<dbReference type="SUPFAM" id="SSF49854">
    <property type="entry name" value="Spermadhesin, CUB domain"/>
    <property type="match status" value="1"/>
</dbReference>
<feature type="compositionally biased region" description="Polar residues" evidence="12">
    <location>
        <begin position="750"/>
        <end position="763"/>
    </location>
</feature>
<keyword evidence="5" id="KW-0677">Repeat</keyword>
<dbReference type="Pfam" id="PF00057">
    <property type="entry name" value="Ldl_recept_a"/>
    <property type="match status" value="1"/>
</dbReference>
<comment type="caution">
    <text evidence="11">Lacks conserved residue(s) required for the propagation of feature annotation.</text>
</comment>
<dbReference type="Pfam" id="PF00431">
    <property type="entry name" value="CUB"/>
    <property type="match status" value="1"/>
</dbReference>
<keyword evidence="17" id="KW-1185">Reference proteome</keyword>
<feature type="region of interest" description="Disordered" evidence="12">
    <location>
        <begin position="638"/>
        <end position="691"/>
    </location>
</feature>
<dbReference type="CDD" id="cd00041">
    <property type="entry name" value="CUB"/>
    <property type="match status" value="1"/>
</dbReference>
<feature type="compositionally biased region" description="Polar residues" evidence="12">
    <location>
        <begin position="866"/>
        <end position="887"/>
    </location>
</feature>
<evidence type="ECO:0000256" key="11">
    <source>
        <dbReference type="PROSITE-ProRule" id="PRU00124"/>
    </source>
</evidence>
<evidence type="ECO:0000313" key="17">
    <source>
        <dbReference type="Proteomes" id="UP000828390"/>
    </source>
</evidence>
<feature type="compositionally biased region" description="Polar residues" evidence="12">
    <location>
        <begin position="663"/>
        <end position="691"/>
    </location>
</feature>
<dbReference type="Gene3D" id="4.10.400.10">
    <property type="entry name" value="Low-density Lipoprotein Receptor"/>
    <property type="match status" value="3"/>
</dbReference>